<dbReference type="Proteomes" id="UP000316096">
    <property type="component" value="Unassembled WGS sequence"/>
</dbReference>
<keyword evidence="3" id="KW-1185">Reference proteome</keyword>
<dbReference type="InterPro" id="IPR043138">
    <property type="entry name" value="GGT_lsub"/>
</dbReference>
<protein>
    <submittedName>
        <fullName evidence="2">Gamma-glutamyltranspeptidase/glutathione hydrolase</fullName>
    </submittedName>
</protein>
<dbReference type="PANTHER" id="PTHR43881">
    <property type="entry name" value="GAMMA-GLUTAMYLTRANSPEPTIDASE (AFU_ORTHOLOGUE AFUA_4G13580)"/>
    <property type="match status" value="1"/>
</dbReference>
<sequence length="594" mass="62391">MFTTRPELTGDFGMVASTHWLASAAGMSVLERGGNAFDAAVTAGFVLQVVEPHLNGPGGDLPVLVWNETEGRATAVCGQGTAPASATIEHYTGLGLDLVPGTGLLAATVPGAFGAWLLMLERWGTWPLEDVLAPAISYAENGFPAIGRIAETIGTVERTFTEDWPTSAAVWMPEGRVPAAGSRLRSPGLAATYRRIADAARSTSGGREAGIAAARTAWYSGFVAEAIARFCAETAWRDSSGREHGGLLTGDDLAGWAATTEEPLGYDYHGARVLKTGPWGQGPVFLQQLALLSGFDLEAAGFLSADYIHTVTEAAKLAFADREAWYGDPEHTEVPMEALLGADYTTARRGLIGAEASLDLRPGSPDGRSPVLPASAPGASAPIGDGVGEPTVRADGRVSGDTCHLDVADRHGNLVSATPSGGWLQSSPVVPELGFCLGTRAQMFWLEPGLPASLRPGSRPRTTLSPSLALRDGRPWMAFGTPGGDQQDQWSLNFLLSVVHGGLNLQEAVDAPMFHSVHFPSSFYPRGSRPGGMVVEERVDPAVVAELRRRGHDVDVQGPWSLGRLSAVSRDSAAPGFLRAAANPRGAQGYAVGR</sequence>
<dbReference type="InterPro" id="IPR043137">
    <property type="entry name" value="GGT_ssub_C"/>
</dbReference>
<keyword evidence="2" id="KW-0378">Hydrolase</keyword>
<dbReference type="EMBL" id="VFOZ01000001">
    <property type="protein sequence ID" value="TQM01207.1"/>
    <property type="molecule type" value="Genomic_DNA"/>
</dbReference>
<dbReference type="SUPFAM" id="SSF56235">
    <property type="entry name" value="N-terminal nucleophile aminohydrolases (Ntn hydrolases)"/>
    <property type="match status" value="1"/>
</dbReference>
<gene>
    <name evidence="2" type="ORF">FB559_6955</name>
</gene>
<dbReference type="AlphaFoldDB" id="A0A543CVS8"/>
<feature type="region of interest" description="Disordered" evidence="1">
    <location>
        <begin position="357"/>
        <end position="393"/>
    </location>
</feature>
<dbReference type="Pfam" id="PF01019">
    <property type="entry name" value="G_glu_transpept"/>
    <property type="match status" value="1"/>
</dbReference>
<comment type="caution">
    <text evidence="2">The sequence shown here is derived from an EMBL/GenBank/DDBJ whole genome shotgun (WGS) entry which is preliminary data.</text>
</comment>
<dbReference type="InterPro" id="IPR029055">
    <property type="entry name" value="Ntn_hydrolases_N"/>
</dbReference>
<dbReference type="GO" id="GO:0016787">
    <property type="term" value="F:hydrolase activity"/>
    <property type="evidence" value="ECO:0007669"/>
    <property type="project" value="UniProtKB-KW"/>
</dbReference>
<feature type="compositionally biased region" description="Low complexity" evidence="1">
    <location>
        <begin position="369"/>
        <end position="382"/>
    </location>
</feature>
<dbReference type="Gene3D" id="1.10.246.130">
    <property type="match status" value="1"/>
</dbReference>
<proteinExistence type="predicted"/>
<reference evidence="2 3" key="1">
    <citation type="submission" date="2019-06" db="EMBL/GenBank/DDBJ databases">
        <title>Sequencing the genomes of 1000 actinobacteria strains.</title>
        <authorList>
            <person name="Klenk H.-P."/>
        </authorList>
    </citation>
    <scope>NUCLEOTIDE SEQUENCE [LARGE SCALE GENOMIC DNA]</scope>
    <source>
        <strain evidence="2 3">DSM 102200</strain>
    </source>
</reference>
<dbReference type="PRINTS" id="PR01210">
    <property type="entry name" value="GGTRANSPTASE"/>
</dbReference>
<evidence type="ECO:0000256" key="1">
    <source>
        <dbReference type="SAM" id="MobiDB-lite"/>
    </source>
</evidence>
<dbReference type="InterPro" id="IPR052896">
    <property type="entry name" value="GGT-like_enzyme"/>
</dbReference>
<dbReference type="PANTHER" id="PTHR43881:SF1">
    <property type="entry name" value="GAMMA-GLUTAMYLTRANSPEPTIDASE (AFU_ORTHOLOGUE AFUA_4G13580)"/>
    <property type="match status" value="1"/>
</dbReference>
<dbReference type="OrthoDB" id="9781342at2"/>
<organism evidence="2 3">
    <name type="scientific">Actinoallomurus bryophytorum</name>
    <dbReference type="NCBI Taxonomy" id="1490222"/>
    <lineage>
        <taxon>Bacteria</taxon>
        <taxon>Bacillati</taxon>
        <taxon>Actinomycetota</taxon>
        <taxon>Actinomycetes</taxon>
        <taxon>Streptosporangiales</taxon>
        <taxon>Thermomonosporaceae</taxon>
        <taxon>Actinoallomurus</taxon>
    </lineage>
</organism>
<evidence type="ECO:0000313" key="2">
    <source>
        <dbReference type="EMBL" id="TQM01207.1"/>
    </source>
</evidence>
<accession>A0A543CVS8</accession>
<dbReference type="Gene3D" id="3.60.20.40">
    <property type="match status" value="1"/>
</dbReference>
<evidence type="ECO:0000313" key="3">
    <source>
        <dbReference type="Proteomes" id="UP000316096"/>
    </source>
</evidence>
<name>A0A543CVS8_9ACTN</name>